<sequence length="295" mass="33176">MFHESSKVIASTVCLLIFIHSSGQDDIDCGYTAKLVINSVTILPLLNSTCYVISSPIRIGCELDGPLTEAITLKLEDNCSAIYGKFEISEDDPPDYNTLVRKFGNAQEHSGEISITNSNFEDLAFFRSLNNIHVYYNIYDKFVEKFLRIENNLQLKRLGWDNLEVVRLSTIVISGNPYLCFPSKEIKSLITSRYVQKLHGRICYDEPTEIGENGELLCHIGNDSYLADVPGGCDELVGRLTLDHNANPVELWKLYNITTIFGQLTIKNTSFIGLSALWKLMCVVNLSGKHFCEPM</sequence>
<feature type="signal peptide" evidence="1">
    <location>
        <begin position="1"/>
        <end position="23"/>
    </location>
</feature>
<reference evidence="5" key="2">
    <citation type="submission" date="2019-09" db="UniProtKB">
        <authorList>
            <consortium name="WormBaseParasite"/>
        </authorList>
    </citation>
    <scope>IDENTIFICATION</scope>
</reference>
<protein>
    <submittedName>
        <fullName evidence="5">Recep_L_domain domain-containing protein</fullName>
    </submittedName>
</protein>
<dbReference type="AlphaFoldDB" id="A0A3P8DA39"/>
<name>A0A3P8DA39_HELPZ</name>
<dbReference type="InterPro" id="IPR036941">
    <property type="entry name" value="Rcpt_L-dom_sf"/>
</dbReference>
<dbReference type="WBParaSite" id="HPBE_0002190701-mRNA-1">
    <property type="protein sequence ID" value="HPBE_0002190701-mRNA-1"/>
    <property type="gene ID" value="HPBE_0002190701"/>
</dbReference>
<accession>A0A3P8DA39</accession>
<dbReference type="OrthoDB" id="5791480at2759"/>
<evidence type="ECO:0000259" key="2">
    <source>
        <dbReference type="Pfam" id="PF01030"/>
    </source>
</evidence>
<keyword evidence="1" id="KW-0732">Signal</keyword>
<evidence type="ECO:0000313" key="5">
    <source>
        <dbReference type="WBParaSite" id="HPBE_0002190701-mRNA-1"/>
    </source>
</evidence>
<evidence type="ECO:0000313" key="4">
    <source>
        <dbReference type="Proteomes" id="UP000050761"/>
    </source>
</evidence>
<dbReference type="Proteomes" id="UP000050761">
    <property type="component" value="Unassembled WGS sequence"/>
</dbReference>
<proteinExistence type="predicted"/>
<dbReference type="InterPro" id="IPR053079">
    <property type="entry name" value="SPS2_domain"/>
</dbReference>
<keyword evidence="4" id="KW-1185">Reference proteome</keyword>
<gene>
    <name evidence="3" type="ORF">HPBE_LOCUS21906</name>
</gene>
<dbReference type="Gene3D" id="3.80.20.20">
    <property type="entry name" value="Receptor L-domain"/>
    <property type="match status" value="1"/>
</dbReference>
<dbReference type="Pfam" id="PF01030">
    <property type="entry name" value="Recep_L_domain"/>
    <property type="match status" value="1"/>
</dbReference>
<dbReference type="PANTHER" id="PTHR21662">
    <property type="entry name" value="RECEPTOR PROTEIN-TYROSINE KINASE"/>
    <property type="match status" value="1"/>
</dbReference>
<dbReference type="PANTHER" id="PTHR21662:SF59">
    <property type="entry name" value="RECEPTOR PROTEIN-TYROSINE KINASE"/>
    <property type="match status" value="1"/>
</dbReference>
<evidence type="ECO:0000313" key="3">
    <source>
        <dbReference type="EMBL" id="VDP28974.1"/>
    </source>
</evidence>
<reference evidence="3 4" key="1">
    <citation type="submission" date="2018-11" db="EMBL/GenBank/DDBJ databases">
        <authorList>
            <consortium name="Pathogen Informatics"/>
        </authorList>
    </citation>
    <scope>NUCLEOTIDE SEQUENCE [LARGE SCALE GENOMIC DNA]</scope>
</reference>
<evidence type="ECO:0000256" key="1">
    <source>
        <dbReference type="SAM" id="SignalP"/>
    </source>
</evidence>
<feature type="chain" id="PRO_5044596692" evidence="1">
    <location>
        <begin position="24"/>
        <end position="295"/>
    </location>
</feature>
<feature type="domain" description="Receptor L-domain" evidence="2">
    <location>
        <begin position="78"/>
        <end position="187"/>
    </location>
</feature>
<organism evidence="3">
    <name type="scientific">Heligmosomoides polygyrus</name>
    <name type="common">Parasitic roundworm</name>
    <dbReference type="NCBI Taxonomy" id="6339"/>
    <lineage>
        <taxon>Eukaryota</taxon>
        <taxon>Metazoa</taxon>
        <taxon>Ecdysozoa</taxon>
        <taxon>Nematoda</taxon>
        <taxon>Chromadorea</taxon>
        <taxon>Rhabditida</taxon>
        <taxon>Rhabditina</taxon>
        <taxon>Rhabditomorpha</taxon>
        <taxon>Strongyloidea</taxon>
        <taxon>Heligmosomidae</taxon>
        <taxon>Heligmosomoides</taxon>
    </lineage>
</organism>
<dbReference type="InterPro" id="IPR000494">
    <property type="entry name" value="Rcpt_L-dom"/>
</dbReference>
<dbReference type="SUPFAM" id="SSF52058">
    <property type="entry name" value="L domain-like"/>
    <property type="match status" value="2"/>
</dbReference>
<dbReference type="EMBL" id="UZAH01033458">
    <property type="protein sequence ID" value="VDP28974.1"/>
    <property type="molecule type" value="Genomic_DNA"/>
</dbReference>